<dbReference type="EMBL" id="JAMZMK010009801">
    <property type="protein sequence ID" value="KAI7734170.1"/>
    <property type="molecule type" value="Genomic_DNA"/>
</dbReference>
<evidence type="ECO:0000256" key="3">
    <source>
        <dbReference type="ARBA" id="ARBA00048248"/>
    </source>
</evidence>
<proteinExistence type="predicted"/>
<evidence type="ECO:0000313" key="5">
    <source>
        <dbReference type="Proteomes" id="UP001206925"/>
    </source>
</evidence>
<name>A0AAD5G9F3_AMBAR</name>
<dbReference type="EC" id="6.1.1.1" evidence="1"/>
<dbReference type="AlphaFoldDB" id="A0AAD5G9F3"/>
<dbReference type="GO" id="GO:0006437">
    <property type="term" value="P:tyrosyl-tRNA aminoacylation"/>
    <property type="evidence" value="ECO:0007669"/>
    <property type="project" value="TreeGrafter"/>
</dbReference>
<feature type="non-terminal residue" evidence="4">
    <location>
        <position position="1"/>
    </location>
</feature>
<reference evidence="4" key="1">
    <citation type="submission" date="2022-06" db="EMBL/GenBank/DDBJ databases">
        <title>Uncovering the hologenomic basis of an extraordinary plant invasion.</title>
        <authorList>
            <person name="Bieker V.C."/>
            <person name="Martin M.D."/>
            <person name="Gilbert T."/>
            <person name="Hodgins K."/>
            <person name="Battlay P."/>
            <person name="Petersen B."/>
            <person name="Wilson J."/>
        </authorList>
    </citation>
    <scope>NUCLEOTIDE SEQUENCE</scope>
    <source>
        <strain evidence="4">AA19_3_7</strain>
        <tissue evidence="4">Leaf</tissue>
    </source>
</reference>
<evidence type="ECO:0000256" key="1">
    <source>
        <dbReference type="ARBA" id="ARBA00013160"/>
    </source>
</evidence>
<dbReference type="GO" id="GO:0005737">
    <property type="term" value="C:cytoplasm"/>
    <property type="evidence" value="ECO:0007669"/>
    <property type="project" value="TreeGrafter"/>
</dbReference>
<evidence type="ECO:0000256" key="2">
    <source>
        <dbReference type="ARBA" id="ARBA00033323"/>
    </source>
</evidence>
<dbReference type="InterPro" id="IPR050489">
    <property type="entry name" value="Tyr-tRNA_synthase"/>
</dbReference>
<accession>A0AAD5G9F3</accession>
<dbReference type="GO" id="GO:0004831">
    <property type="term" value="F:tyrosine-tRNA ligase activity"/>
    <property type="evidence" value="ECO:0007669"/>
    <property type="project" value="UniProtKB-EC"/>
</dbReference>
<gene>
    <name evidence="4" type="ORF">M8C21_028170</name>
</gene>
<dbReference type="PANTHER" id="PTHR46264">
    <property type="entry name" value="TYROSINE-TRNA LIGASE"/>
    <property type="match status" value="1"/>
</dbReference>
<protein>
    <recommendedName>
        <fullName evidence="1">tyrosine--tRNA ligase</fullName>
        <ecNumber evidence="1">6.1.1.1</ecNumber>
    </recommendedName>
    <alternativeName>
        <fullName evidence="2">Tyrosyl-tRNA synthetase</fullName>
    </alternativeName>
</protein>
<organism evidence="4 5">
    <name type="scientific">Ambrosia artemisiifolia</name>
    <name type="common">Common ragweed</name>
    <dbReference type="NCBI Taxonomy" id="4212"/>
    <lineage>
        <taxon>Eukaryota</taxon>
        <taxon>Viridiplantae</taxon>
        <taxon>Streptophyta</taxon>
        <taxon>Embryophyta</taxon>
        <taxon>Tracheophyta</taxon>
        <taxon>Spermatophyta</taxon>
        <taxon>Magnoliopsida</taxon>
        <taxon>eudicotyledons</taxon>
        <taxon>Gunneridae</taxon>
        <taxon>Pentapetalae</taxon>
        <taxon>asterids</taxon>
        <taxon>campanulids</taxon>
        <taxon>Asterales</taxon>
        <taxon>Asteraceae</taxon>
        <taxon>Asteroideae</taxon>
        <taxon>Heliantheae alliance</taxon>
        <taxon>Heliantheae</taxon>
        <taxon>Ambrosia</taxon>
    </lineage>
</organism>
<sequence>MELWKAAGMNLKGGQVEFLWSSKEINNRAHEYWPMVMVMDIARRNKLPRIVRCGQAMDRNKRDELTAAQIFYRCMQWAASDHPYPPILPCHDNQVPDP</sequence>
<dbReference type="Gene3D" id="3.40.50.620">
    <property type="entry name" value="HUPs"/>
    <property type="match status" value="2"/>
</dbReference>
<evidence type="ECO:0000313" key="4">
    <source>
        <dbReference type="EMBL" id="KAI7734170.1"/>
    </source>
</evidence>
<comment type="caution">
    <text evidence="4">The sequence shown here is derived from an EMBL/GenBank/DDBJ whole genome shotgun (WGS) entry which is preliminary data.</text>
</comment>
<dbReference type="Proteomes" id="UP001206925">
    <property type="component" value="Unassembled WGS sequence"/>
</dbReference>
<dbReference type="InterPro" id="IPR014729">
    <property type="entry name" value="Rossmann-like_a/b/a_fold"/>
</dbReference>
<comment type="catalytic activity">
    <reaction evidence="3">
        <text>tRNA(Tyr) + L-tyrosine + ATP = L-tyrosyl-tRNA(Tyr) + AMP + diphosphate + H(+)</text>
        <dbReference type="Rhea" id="RHEA:10220"/>
        <dbReference type="Rhea" id="RHEA-COMP:9706"/>
        <dbReference type="Rhea" id="RHEA-COMP:9707"/>
        <dbReference type="ChEBI" id="CHEBI:15378"/>
        <dbReference type="ChEBI" id="CHEBI:30616"/>
        <dbReference type="ChEBI" id="CHEBI:33019"/>
        <dbReference type="ChEBI" id="CHEBI:58315"/>
        <dbReference type="ChEBI" id="CHEBI:78442"/>
        <dbReference type="ChEBI" id="CHEBI:78536"/>
        <dbReference type="ChEBI" id="CHEBI:456215"/>
        <dbReference type="EC" id="6.1.1.1"/>
    </reaction>
</comment>
<keyword evidence="5" id="KW-1185">Reference proteome</keyword>
<dbReference type="PANTHER" id="PTHR46264:SF4">
    <property type="entry name" value="TYROSINE--TRNA LIGASE, CYTOPLASMIC"/>
    <property type="match status" value="1"/>
</dbReference>